<evidence type="ECO:0000256" key="1">
    <source>
        <dbReference type="SAM" id="MobiDB-lite"/>
    </source>
</evidence>
<evidence type="ECO:0000313" key="3">
    <source>
        <dbReference type="Proteomes" id="UP000749293"/>
    </source>
</evidence>
<dbReference type="GeneID" id="55971477"/>
<proteinExistence type="predicted"/>
<dbReference type="AlphaFoldDB" id="A0A9P4YWX0"/>
<reference evidence="2" key="1">
    <citation type="submission" date="2020-03" db="EMBL/GenBank/DDBJ databases">
        <title>Site-based positive gene gene selection in Geosmithia morbida across the United States reveals a broad range of putative effectors and factors for local host and environmental adapation.</title>
        <authorList>
            <person name="Onufrak A."/>
            <person name="Murdoch R.W."/>
            <person name="Gazis R."/>
            <person name="Huff M."/>
            <person name="Staton M."/>
            <person name="Klingeman W."/>
            <person name="Hadziabdic D."/>
        </authorList>
    </citation>
    <scope>NUCLEOTIDE SEQUENCE</scope>
    <source>
        <strain evidence="2">1262</strain>
    </source>
</reference>
<keyword evidence="3" id="KW-1185">Reference proteome</keyword>
<sequence>MAVAARAPPLVSRLWGAAAGGIPAATSARRLLSTSARLEAAGGGGGGPRRLIPEECKPYYHPNGQLQTTQANVDFLQRHNITHDNAVAHASPHHRNSPHRGLFNRLGVAVNFTGAHLISPYDLHFLDPRGHAMASKQRQRYGDMSRHQPLWLITTCTGGARAVVRHTIQQRLRAALYLALQARGYDRFGRGSTTAANAAARAKRPIVGTLWIHVRDPIRAVSSEVSKEAFGRAVVDLLEDADRVTAETLSQRRSSSAKKGGGSGGNSSNSKKSRPRTP</sequence>
<gene>
    <name evidence="2" type="ORF">GMORB2_5249</name>
</gene>
<protein>
    <submittedName>
        <fullName evidence="2">Uncharacterized protein</fullName>
    </submittedName>
</protein>
<organism evidence="2 3">
    <name type="scientific">Geosmithia morbida</name>
    <dbReference type="NCBI Taxonomy" id="1094350"/>
    <lineage>
        <taxon>Eukaryota</taxon>
        <taxon>Fungi</taxon>
        <taxon>Dikarya</taxon>
        <taxon>Ascomycota</taxon>
        <taxon>Pezizomycotina</taxon>
        <taxon>Sordariomycetes</taxon>
        <taxon>Hypocreomycetidae</taxon>
        <taxon>Hypocreales</taxon>
        <taxon>Bionectriaceae</taxon>
        <taxon>Geosmithia</taxon>
    </lineage>
</organism>
<dbReference type="Proteomes" id="UP000749293">
    <property type="component" value="Unassembled WGS sequence"/>
</dbReference>
<dbReference type="OrthoDB" id="5124663at2759"/>
<evidence type="ECO:0000313" key="2">
    <source>
        <dbReference type="EMBL" id="KAF4124583.1"/>
    </source>
</evidence>
<accession>A0A9P4YWX0</accession>
<name>A0A9P4YWX0_9HYPO</name>
<dbReference type="EMBL" id="JAANYQ010000004">
    <property type="protein sequence ID" value="KAF4124583.1"/>
    <property type="molecule type" value="Genomic_DNA"/>
</dbReference>
<dbReference type="RefSeq" id="XP_035323235.1">
    <property type="nucleotide sequence ID" value="XM_035467223.1"/>
</dbReference>
<feature type="region of interest" description="Disordered" evidence="1">
    <location>
        <begin position="246"/>
        <end position="278"/>
    </location>
</feature>
<comment type="caution">
    <text evidence="2">The sequence shown here is derived from an EMBL/GenBank/DDBJ whole genome shotgun (WGS) entry which is preliminary data.</text>
</comment>